<accession>G8I4H4</accession>
<dbReference type="GeneID" id="18990062"/>
<dbReference type="Pfam" id="PF13384">
    <property type="entry name" value="HTH_23"/>
    <property type="match status" value="1"/>
</dbReference>
<reference evidence="1 2" key="1">
    <citation type="journal article" date="2012" name="J. Virol.">
        <title>Complete Genome Sequences of 138 Mycobacteriophages.</title>
        <authorList>
            <consortium name="the Science Education Alliance Phage Hunters Advancing Genomics and Evolutionary Science Program"/>
            <consortium name="the KwaZulu-Natal Research Institute for Tuberculosis and HIV Mycobacterial Genetics Course Students"/>
            <consortium name="the Phage Hunters Integrating Research and Education Program"/>
            <person name="Hatfull G.F."/>
        </authorList>
    </citation>
    <scope>NUCLEOTIDE SEQUENCE [LARGE SCALE GENOMIC DNA]</scope>
</reference>
<evidence type="ECO:0000313" key="1">
    <source>
        <dbReference type="EMBL" id="AER47618.1"/>
    </source>
</evidence>
<keyword evidence="2" id="KW-1185">Reference proteome</keyword>
<dbReference type="OrthoDB" id="17091at10239"/>
<dbReference type="Proteomes" id="UP000005857">
    <property type="component" value="Segment"/>
</dbReference>
<dbReference type="KEGG" id="vg:18990062"/>
<proteinExistence type="predicted"/>
<organism evidence="1 2">
    <name type="scientific">Mycobacterium phage DS6A</name>
    <dbReference type="NCBI Taxonomy" id="45764"/>
    <lineage>
        <taxon>Viruses</taxon>
        <taxon>Duplodnaviria</taxon>
        <taxon>Heunggongvirae</taxon>
        <taxon>Uroviricota</taxon>
        <taxon>Caudoviricetes</taxon>
        <taxon>Hnatkovirus</taxon>
        <taxon>Hnatkovirus DS6A</taxon>
    </lineage>
</organism>
<name>G8I4H4_9CAUD</name>
<sequence length="302" mass="33145">MNAQAADAMMRRRQRVGELAAAGRDRLTIAHQLGVSVRTVDRDLRALRGGTVAARARNDDAEKAAAKAAQRAEEARARGLRRKRVAELTRRGWSVAEIAEAVGVSPNTVVNDRVVTGAVDRRPKMTAAEVAEAEALLRGGLTYNEVAARLGRHQRTLAARLPGYRYSHRASDEQIAARRQRVRELTERGDMTTREIAGVLGVSESVVVSDRIRTGTAKRAAAPLTADEQAWARELLDDGAPYAEVGRTLGRSDAAIRRRFPGYELDAKQAAQVAGLVRAMSRIEKLSDPLRVTAQQRREIFR</sequence>
<gene>
    <name evidence="1" type="primary">64</name>
    <name evidence="1" type="ORF">DS6A_64</name>
</gene>
<dbReference type="EMBL" id="JN698994">
    <property type="protein sequence ID" value="AER47618.1"/>
    <property type="molecule type" value="Genomic_DNA"/>
</dbReference>
<dbReference type="RefSeq" id="YP_009018752.1">
    <property type="nucleotide sequence ID" value="NC_023744.1"/>
</dbReference>
<protein>
    <submittedName>
        <fullName evidence="1">Uncharacterized protein</fullName>
    </submittedName>
</protein>
<evidence type="ECO:0000313" key="2">
    <source>
        <dbReference type="Proteomes" id="UP000005857"/>
    </source>
</evidence>